<gene>
    <name evidence="1" type="ORF">M8523_33660</name>
</gene>
<dbReference type="Pfam" id="PF03695">
    <property type="entry name" value="UPF0149"/>
    <property type="match status" value="1"/>
</dbReference>
<accession>A0AA41Z262</accession>
<organism evidence="1 2">
    <name type="scientific">Lichenifustis flavocetrariae</name>
    <dbReference type="NCBI Taxonomy" id="2949735"/>
    <lineage>
        <taxon>Bacteria</taxon>
        <taxon>Pseudomonadati</taxon>
        <taxon>Pseudomonadota</taxon>
        <taxon>Alphaproteobacteria</taxon>
        <taxon>Hyphomicrobiales</taxon>
        <taxon>Lichenihabitantaceae</taxon>
        <taxon>Lichenifustis</taxon>
    </lineage>
</organism>
<dbReference type="EMBL" id="JAMOIM010000068">
    <property type="protein sequence ID" value="MCW6512839.1"/>
    <property type="molecule type" value="Genomic_DNA"/>
</dbReference>
<dbReference type="AlphaFoldDB" id="A0AA41Z262"/>
<keyword evidence="2" id="KW-1185">Reference proteome</keyword>
<name>A0AA41Z262_9HYPH</name>
<dbReference type="InterPro" id="IPR036255">
    <property type="entry name" value="YgfB-like_sf"/>
</dbReference>
<dbReference type="NCBIfam" id="TIGR02292">
    <property type="entry name" value="ygfB_yecA"/>
    <property type="match status" value="1"/>
</dbReference>
<reference evidence="1" key="1">
    <citation type="submission" date="2022-05" db="EMBL/GenBank/DDBJ databases">
        <authorList>
            <person name="Pankratov T."/>
        </authorList>
    </citation>
    <scope>NUCLEOTIDE SEQUENCE</scope>
    <source>
        <strain evidence="1">BP6-180914</strain>
    </source>
</reference>
<sequence length="201" mass="22167">MPQDELDRWLRAKTDPRPAAQSLSMLDGFIAAIVAGPLSLDPLDWICPLLGVGPDAFNHGGTADYAAISAVVLRHNAISEALATEPKLFQPLFAQAPNGDVDPGPWARGFHAAMKLNLKAWSKIMTRGSPDLFHLLPILAYCTDDRGQSLLHPLIGNDPIAQAMARELWPEITISIQALRRYWMPTRFKAKPATRSKRRTP</sequence>
<dbReference type="Proteomes" id="UP001165667">
    <property type="component" value="Unassembled WGS sequence"/>
</dbReference>
<proteinExistence type="predicted"/>
<comment type="caution">
    <text evidence="1">The sequence shown here is derived from an EMBL/GenBank/DDBJ whole genome shotgun (WGS) entry which is preliminary data.</text>
</comment>
<evidence type="ECO:0000313" key="1">
    <source>
        <dbReference type="EMBL" id="MCW6512839.1"/>
    </source>
</evidence>
<dbReference type="InterPro" id="IPR011978">
    <property type="entry name" value="YgfB-like"/>
</dbReference>
<dbReference type="RefSeq" id="WP_282589213.1">
    <property type="nucleotide sequence ID" value="NZ_JAMOIM010000068.1"/>
</dbReference>
<protein>
    <submittedName>
        <fullName evidence="1">UPF0149 family protein</fullName>
    </submittedName>
</protein>
<dbReference type="SUPFAM" id="SSF101327">
    <property type="entry name" value="YgfB-like"/>
    <property type="match status" value="1"/>
</dbReference>
<evidence type="ECO:0000313" key="2">
    <source>
        <dbReference type="Proteomes" id="UP001165667"/>
    </source>
</evidence>